<accession>A0ABW5DYJ4</accession>
<reference evidence="2" key="1">
    <citation type="journal article" date="2019" name="Int. J. Syst. Evol. Microbiol.">
        <title>The Global Catalogue of Microorganisms (GCM) 10K type strain sequencing project: providing services to taxonomists for standard genome sequencing and annotation.</title>
        <authorList>
            <consortium name="The Broad Institute Genomics Platform"/>
            <consortium name="The Broad Institute Genome Sequencing Center for Infectious Disease"/>
            <person name="Wu L."/>
            <person name="Ma J."/>
        </authorList>
    </citation>
    <scope>NUCLEOTIDE SEQUENCE [LARGE SCALE GENOMIC DNA]</scope>
    <source>
        <strain evidence="2">JCM 16545</strain>
    </source>
</reference>
<keyword evidence="2" id="KW-1185">Reference proteome</keyword>
<comment type="caution">
    <text evidence="1">The sequence shown here is derived from an EMBL/GenBank/DDBJ whole genome shotgun (WGS) entry which is preliminary data.</text>
</comment>
<gene>
    <name evidence="1" type="ORF">ACFSQZ_01220</name>
</gene>
<organism evidence="1 2">
    <name type="scientific">Rubritalea spongiae</name>
    <dbReference type="NCBI Taxonomy" id="430797"/>
    <lineage>
        <taxon>Bacteria</taxon>
        <taxon>Pseudomonadati</taxon>
        <taxon>Verrucomicrobiota</taxon>
        <taxon>Verrucomicrobiia</taxon>
        <taxon>Verrucomicrobiales</taxon>
        <taxon>Rubritaleaceae</taxon>
        <taxon>Rubritalea</taxon>
    </lineage>
</organism>
<evidence type="ECO:0000313" key="1">
    <source>
        <dbReference type="EMBL" id="MFD2275077.1"/>
    </source>
</evidence>
<protein>
    <submittedName>
        <fullName evidence="1">Uncharacterized protein</fullName>
    </submittedName>
</protein>
<name>A0ABW5DYJ4_9BACT</name>
<evidence type="ECO:0000313" key="2">
    <source>
        <dbReference type="Proteomes" id="UP001597297"/>
    </source>
</evidence>
<dbReference type="RefSeq" id="WP_377136698.1">
    <property type="nucleotide sequence ID" value="NZ_JBHUJC010000001.1"/>
</dbReference>
<proteinExistence type="predicted"/>
<dbReference type="EMBL" id="JBHUJC010000001">
    <property type="protein sequence ID" value="MFD2275077.1"/>
    <property type="molecule type" value="Genomic_DNA"/>
</dbReference>
<sequence length="75" mass="8431">MNPLNGGWLVVAVVNNDGEINEWSEWQEIYESCKGILGFTKQVEKTPAKIKLSKLSDGYGFQIELKIKDSTENVV</sequence>
<dbReference type="Proteomes" id="UP001597297">
    <property type="component" value="Unassembled WGS sequence"/>
</dbReference>